<proteinExistence type="predicted"/>
<sequence>MVVIRDEGVEVAARHEGSVHVVCVRVCVHLAMPAGRSARGHPTTAATHGRSQPRLLRVSEDDGTQLASIITAPQRASQDAKQRASASHNPTACLLGPIPSALFQTIARDLLPFITVIINNSLSSGYVPTAFKTARVVPILKKATLDSSSVTNYRPDGDDPMQDEDDPMQDGDDPMQDGDDPILPRTMPGPAGVVLPELGPGSQPQEDKHFQKKAQMQGTKHMIAHHRRLCVSLDLPSLGHMPAPRQLPVLRTGATQAGQKGTRSRLDLDLSSAGESIPAGTPTNLAESRCAPSPGLLCRALAVVLKAEVLDSGTHTPQPVTRRFVQAGLHAALLRCGVINGDVAVREGVHFK</sequence>
<gene>
    <name evidence="2" type="ORF">P4O66_002812</name>
</gene>
<dbReference type="EMBL" id="JAROKS010000023">
    <property type="protein sequence ID" value="KAK1787310.1"/>
    <property type="molecule type" value="Genomic_DNA"/>
</dbReference>
<organism evidence="2 3">
    <name type="scientific">Electrophorus voltai</name>
    <dbReference type="NCBI Taxonomy" id="2609070"/>
    <lineage>
        <taxon>Eukaryota</taxon>
        <taxon>Metazoa</taxon>
        <taxon>Chordata</taxon>
        <taxon>Craniata</taxon>
        <taxon>Vertebrata</taxon>
        <taxon>Euteleostomi</taxon>
        <taxon>Actinopterygii</taxon>
        <taxon>Neopterygii</taxon>
        <taxon>Teleostei</taxon>
        <taxon>Ostariophysi</taxon>
        <taxon>Gymnotiformes</taxon>
        <taxon>Gymnotoidei</taxon>
        <taxon>Gymnotidae</taxon>
        <taxon>Electrophorus</taxon>
    </lineage>
</organism>
<evidence type="ECO:0000313" key="2">
    <source>
        <dbReference type="EMBL" id="KAK1787310.1"/>
    </source>
</evidence>
<reference evidence="2" key="1">
    <citation type="submission" date="2023-03" db="EMBL/GenBank/DDBJ databases">
        <title>Electrophorus voltai genome.</title>
        <authorList>
            <person name="Bian C."/>
        </authorList>
    </citation>
    <scope>NUCLEOTIDE SEQUENCE</scope>
    <source>
        <strain evidence="2">CB-2022</strain>
        <tissue evidence="2">Muscle</tissue>
    </source>
</reference>
<evidence type="ECO:0000256" key="1">
    <source>
        <dbReference type="SAM" id="MobiDB-lite"/>
    </source>
</evidence>
<evidence type="ECO:0000313" key="3">
    <source>
        <dbReference type="Proteomes" id="UP001239994"/>
    </source>
</evidence>
<name>A0AAD8YX41_9TELE</name>
<feature type="region of interest" description="Disordered" evidence="1">
    <location>
        <begin position="148"/>
        <end position="180"/>
    </location>
</feature>
<protein>
    <submittedName>
        <fullName evidence="2">Uncharacterized protein</fullName>
    </submittedName>
</protein>
<comment type="caution">
    <text evidence="2">The sequence shown here is derived from an EMBL/GenBank/DDBJ whole genome shotgun (WGS) entry which is preliminary data.</text>
</comment>
<dbReference type="Proteomes" id="UP001239994">
    <property type="component" value="Unassembled WGS sequence"/>
</dbReference>
<keyword evidence="3" id="KW-1185">Reference proteome</keyword>
<dbReference type="AlphaFoldDB" id="A0AAD8YX41"/>
<accession>A0AAD8YX41</accession>
<feature type="compositionally biased region" description="Acidic residues" evidence="1">
    <location>
        <begin position="158"/>
        <end position="180"/>
    </location>
</feature>